<comment type="caution">
    <text evidence="2">The sequence shown here is derived from an EMBL/GenBank/DDBJ whole genome shotgun (WGS) entry which is preliminary data.</text>
</comment>
<evidence type="ECO:0000313" key="3">
    <source>
        <dbReference type="Proteomes" id="UP000499080"/>
    </source>
</evidence>
<protein>
    <submittedName>
        <fullName evidence="2">Uncharacterized protein</fullName>
    </submittedName>
</protein>
<keyword evidence="1" id="KW-0472">Membrane</keyword>
<reference evidence="2 3" key="1">
    <citation type="journal article" date="2019" name="Sci. Rep.">
        <title>Orb-weaving spider Araneus ventricosus genome elucidates the spidroin gene catalogue.</title>
        <authorList>
            <person name="Kono N."/>
            <person name="Nakamura H."/>
            <person name="Ohtoshi R."/>
            <person name="Moran D.A.P."/>
            <person name="Shinohara A."/>
            <person name="Yoshida Y."/>
            <person name="Fujiwara M."/>
            <person name="Mori M."/>
            <person name="Tomita M."/>
            <person name="Arakawa K."/>
        </authorList>
    </citation>
    <scope>NUCLEOTIDE SEQUENCE [LARGE SCALE GENOMIC DNA]</scope>
</reference>
<keyword evidence="3" id="KW-1185">Reference proteome</keyword>
<dbReference type="Proteomes" id="UP000499080">
    <property type="component" value="Unassembled WGS sequence"/>
</dbReference>
<accession>A0A4Y2JA39</accession>
<dbReference type="EMBL" id="BGPR01003311">
    <property type="protein sequence ID" value="GBM86409.1"/>
    <property type="molecule type" value="Genomic_DNA"/>
</dbReference>
<sequence length="88" mass="9969">MPSTRATVKTSKEKEKKQQHVIVTEIILMITFTLVKIYLLQKVFEISTRRSHAGFTAAPHGIPNVLEDFWHVSHVPSSYGDASDDVFN</sequence>
<organism evidence="2 3">
    <name type="scientific">Araneus ventricosus</name>
    <name type="common">Orbweaver spider</name>
    <name type="synonym">Epeira ventricosa</name>
    <dbReference type="NCBI Taxonomy" id="182803"/>
    <lineage>
        <taxon>Eukaryota</taxon>
        <taxon>Metazoa</taxon>
        <taxon>Ecdysozoa</taxon>
        <taxon>Arthropoda</taxon>
        <taxon>Chelicerata</taxon>
        <taxon>Arachnida</taxon>
        <taxon>Araneae</taxon>
        <taxon>Araneomorphae</taxon>
        <taxon>Entelegynae</taxon>
        <taxon>Araneoidea</taxon>
        <taxon>Araneidae</taxon>
        <taxon>Araneus</taxon>
    </lineage>
</organism>
<gene>
    <name evidence="2" type="ORF">AVEN_201997_1</name>
</gene>
<name>A0A4Y2JA39_ARAVE</name>
<proteinExistence type="predicted"/>
<keyword evidence="1" id="KW-1133">Transmembrane helix</keyword>
<evidence type="ECO:0000256" key="1">
    <source>
        <dbReference type="SAM" id="Phobius"/>
    </source>
</evidence>
<dbReference type="AlphaFoldDB" id="A0A4Y2JA39"/>
<keyword evidence="1" id="KW-0812">Transmembrane</keyword>
<feature type="transmembrane region" description="Helical" evidence="1">
    <location>
        <begin position="21"/>
        <end position="40"/>
    </location>
</feature>
<evidence type="ECO:0000313" key="2">
    <source>
        <dbReference type="EMBL" id="GBM86409.1"/>
    </source>
</evidence>